<reference evidence="13" key="1">
    <citation type="submission" date="2021-01" db="EMBL/GenBank/DDBJ databases">
        <authorList>
            <person name="Corre E."/>
            <person name="Pelletier E."/>
            <person name="Niang G."/>
            <person name="Scheremetjew M."/>
            <person name="Finn R."/>
            <person name="Kale V."/>
            <person name="Holt S."/>
            <person name="Cochrane G."/>
            <person name="Meng A."/>
            <person name="Brown T."/>
            <person name="Cohen L."/>
        </authorList>
    </citation>
    <scope>NUCLEOTIDE SEQUENCE</scope>
    <source>
        <strain evidence="12">CCMP1723</strain>
        <strain evidence="13">CCMP494</strain>
    </source>
</reference>
<evidence type="ECO:0000313" key="12">
    <source>
        <dbReference type="EMBL" id="CAD8518143.1"/>
    </source>
</evidence>
<dbReference type="AlphaFoldDB" id="A0A6U2CB44"/>
<comment type="function">
    <text evidence="9">Acts as one of several non-catalytic accessory components of the cytoplasmic dynein 1 complex that are thought to be involved in linking dynein to cargos and to adapter proteins that regulate dynein function. Cytoplasmic dynein 1 acts as a motor for the intracellular retrograde motility of vesicles and organelles along microtubules.</text>
</comment>
<evidence type="ECO:0000313" key="13">
    <source>
        <dbReference type="EMBL" id="CAD8584668.1"/>
    </source>
</evidence>
<dbReference type="FunFam" id="3.30.450.30:FF:000009">
    <property type="entry name" value="Dynein light chain roadblock"/>
    <property type="match status" value="1"/>
</dbReference>
<keyword evidence="7 10" id="KW-0505">Motor protein</keyword>
<keyword evidence="8 10" id="KW-0206">Cytoskeleton</keyword>
<dbReference type="InterPro" id="IPR016561">
    <property type="entry name" value="DYNLRB1/2"/>
</dbReference>
<keyword evidence="4 10" id="KW-0963">Cytoplasm</keyword>
<evidence type="ECO:0000256" key="1">
    <source>
        <dbReference type="ARBA" id="ARBA00004245"/>
    </source>
</evidence>
<evidence type="ECO:0000256" key="6">
    <source>
        <dbReference type="ARBA" id="ARBA00023017"/>
    </source>
</evidence>
<evidence type="ECO:0000256" key="5">
    <source>
        <dbReference type="ARBA" id="ARBA00022701"/>
    </source>
</evidence>
<name>A0A6U2CB44_MICPS</name>
<feature type="domain" description="Roadblock/LAMTOR2" evidence="11">
    <location>
        <begin position="6"/>
        <end position="94"/>
    </location>
</feature>
<comment type="subcellular location">
    <subcellularLocation>
        <location evidence="1 10">Cytoplasm</location>
        <location evidence="1 10">Cytoskeleton</location>
    </subcellularLocation>
</comment>
<keyword evidence="3 10" id="KW-0813">Transport</keyword>
<dbReference type="PANTHER" id="PTHR10779">
    <property type="entry name" value="DYNEIN LIGHT CHAIN ROADBLOCK"/>
    <property type="match status" value="1"/>
</dbReference>
<gene>
    <name evidence="12" type="ORF">MCOM1403_LOCUS5569</name>
    <name evidence="13" type="ORF">MSP1404_LOCUS4624</name>
</gene>
<sequence>MASNEVEEAVKRINSHKGVMGVLVVNYDGVPIKTSMEAAETVQHAALITHFTQKAKGVIKQLDPDNEVTFLRVRSKKHEILIAPDENYILVVLQNPGSAFVKE</sequence>
<evidence type="ECO:0000256" key="7">
    <source>
        <dbReference type="ARBA" id="ARBA00023175"/>
    </source>
</evidence>
<dbReference type="GO" id="GO:0045505">
    <property type="term" value="F:dynein intermediate chain binding"/>
    <property type="evidence" value="ECO:0007669"/>
    <property type="project" value="UniProtKB-UniRule"/>
</dbReference>
<dbReference type="GO" id="GO:0007018">
    <property type="term" value="P:microtubule-based movement"/>
    <property type="evidence" value="ECO:0007669"/>
    <property type="project" value="UniProtKB-UniRule"/>
</dbReference>
<dbReference type="GO" id="GO:0005737">
    <property type="term" value="C:cytoplasm"/>
    <property type="evidence" value="ECO:0007669"/>
    <property type="project" value="UniProtKB-UniRule"/>
</dbReference>
<organism evidence="13">
    <name type="scientific">Micromonas pusilla</name>
    <name type="common">Picoplanktonic green alga</name>
    <name type="synonym">Chromulina pusilla</name>
    <dbReference type="NCBI Taxonomy" id="38833"/>
    <lineage>
        <taxon>Eukaryota</taxon>
        <taxon>Viridiplantae</taxon>
        <taxon>Chlorophyta</taxon>
        <taxon>Mamiellophyceae</taxon>
        <taxon>Mamiellales</taxon>
        <taxon>Mamiellaceae</taxon>
        <taxon>Micromonas</taxon>
    </lineage>
</organism>
<dbReference type="EMBL" id="HBEQ01007030">
    <property type="protein sequence ID" value="CAD8518143.1"/>
    <property type="molecule type" value="Transcribed_RNA"/>
</dbReference>
<evidence type="ECO:0000256" key="8">
    <source>
        <dbReference type="ARBA" id="ARBA00023212"/>
    </source>
</evidence>
<dbReference type="SUPFAM" id="SSF103196">
    <property type="entry name" value="Roadblock/LC7 domain"/>
    <property type="match status" value="1"/>
</dbReference>
<dbReference type="SMART" id="SM00960">
    <property type="entry name" value="Robl_LC7"/>
    <property type="match status" value="1"/>
</dbReference>
<dbReference type="GO" id="GO:0005868">
    <property type="term" value="C:cytoplasmic dynein complex"/>
    <property type="evidence" value="ECO:0007669"/>
    <property type="project" value="UniProtKB-UniRule"/>
</dbReference>
<evidence type="ECO:0000256" key="2">
    <source>
        <dbReference type="ARBA" id="ARBA00007191"/>
    </source>
</evidence>
<evidence type="ECO:0000256" key="10">
    <source>
        <dbReference type="PIRNR" id="PIRNR009998"/>
    </source>
</evidence>
<evidence type="ECO:0000256" key="4">
    <source>
        <dbReference type="ARBA" id="ARBA00022490"/>
    </source>
</evidence>
<evidence type="ECO:0000256" key="9">
    <source>
        <dbReference type="ARBA" id="ARBA00025362"/>
    </source>
</evidence>
<accession>A0A6U2CB44</accession>
<protein>
    <recommendedName>
        <fullName evidence="10">Dynein light chain roadblock</fullName>
    </recommendedName>
</protein>
<dbReference type="EMBL" id="HBEV01006033">
    <property type="protein sequence ID" value="CAD8584668.1"/>
    <property type="molecule type" value="Transcribed_RNA"/>
</dbReference>
<dbReference type="GO" id="GO:0005874">
    <property type="term" value="C:microtubule"/>
    <property type="evidence" value="ECO:0007669"/>
    <property type="project" value="UniProtKB-UniRule"/>
</dbReference>
<evidence type="ECO:0000259" key="11">
    <source>
        <dbReference type="SMART" id="SM00960"/>
    </source>
</evidence>
<dbReference type="PIRSF" id="PIRSF009998">
    <property type="entry name" value="DLC7"/>
    <property type="match status" value="1"/>
</dbReference>
<dbReference type="Pfam" id="PF03259">
    <property type="entry name" value="Robl_LC7"/>
    <property type="match status" value="1"/>
</dbReference>
<keyword evidence="5 10" id="KW-0493">Microtubule</keyword>
<comment type="similarity">
    <text evidence="2 10">Belongs to the GAMAD family.</text>
</comment>
<proteinExistence type="inferred from homology"/>
<evidence type="ECO:0000256" key="3">
    <source>
        <dbReference type="ARBA" id="ARBA00022448"/>
    </source>
</evidence>
<dbReference type="Gene3D" id="3.30.450.30">
    <property type="entry name" value="Dynein light chain 2a, cytoplasmic"/>
    <property type="match status" value="1"/>
</dbReference>
<dbReference type="InterPro" id="IPR004942">
    <property type="entry name" value="Roadblock/LAMTOR2_dom"/>
</dbReference>
<keyword evidence="6 10" id="KW-0243">Dynein</keyword>